<gene>
    <name evidence="1" type="ORF">H4R18_004035</name>
</gene>
<evidence type="ECO:0000313" key="1">
    <source>
        <dbReference type="EMBL" id="KAJ2779415.1"/>
    </source>
</evidence>
<dbReference type="EMBL" id="JANBUL010000178">
    <property type="protein sequence ID" value="KAJ2779415.1"/>
    <property type="molecule type" value="Genomic_DNA"/>
</dbReference>
<dbReference type="OrthoDB" id="5698203at2759"/>
<keyword evidence="2" id="KW-1185">Reference proteome</keyword>
<evidence type="ECO:0000313" key="2">
    <source>
        <dbReference type="Proteomes" id="UP001140217"/>
    </source>
</evidence>
<comment type="caution">
    <text evidence="1">The sequence shown here is derived from an EMBL/GenBank/DDBJ whole genome shotgun (WGS) entry which is preliminary data.</text>
</comment>
<sequence>MIVPVAKYLLLRIPTLAEFDLGSIPEKPIAEFVDAYSKRYPHLAGIKYKLGNS</sequence>
<name>A0A9W8H8V2_9FUNG</name>
<protein>
    <submittedName>
        <fullName evidence="1">Uncharacterized protein</fullName>
    </submittedName>
</protein>
<reference evidence="1" key="1">
    <citation type="submission" date="2022-07" db="EMBL/GenBank/DDBJ databases">
        <title>Phylogenomic reconstructions and comparative analyses of Kickxellomycotina fungi.</title>
        <authorList>
            <person name="Reynolds N.K."/>
            <person name="Stajich J.E."/>
            <person name="Barry K."/>
            <person name="Grigoriev I.V."/>
            <person name="Crous P."/>
            <person name="Smith M.E."/>
        </authorList>
    </citation>
    <scope>NUCLEOTIDE SEQUENCE</scope>
    <source>
        <strain evidence="1">NBRC 105414</strain>
    </source>
</reference>
<accession>A0A9W8H8V2</accession>
<proteinExistence type="predicted"/>
<organism evidence="1 2">
    <name type="scientific">Coemansia javaensis</name>
    <dbReference type="NCBI Taxonomy" id="2761396"/>
    <lineage>
        <taxon>Eukaryota</taxon>
        <taxon>Fungi</taxon>
        <taxon>Fungi incertae sedis</taxon>
        <taxon>Zoopagomycota</taxon>
        <taxon>Kickxellomycotina</taxon>
        <taxon>Kickxellomycetes</taxon>
        <taxon>Kickxellales</taxon>
        <taxon>Kickxellaceae</taxon>
        <taxon>Coemansia</taxon>
    </lineage>
</organism>
<dbReference type="Proteomes" id="UP001140217">
    <property type="component" value="Unassembled WGS sequence"/>
</dbReference>
<dbReference type="AlphaFoldDB" id="A0A9W8H8V2"/>